<dbReference type="EMBL" id="JBCGDO010000002">
    <property type="protein sequence ID" value="MEM0541435.1"/>
    <property type="molecule type" value="Genomic_DNA"/>
</dbReference>
<name>A0ABU9N1E1_9FLAO</name>
<evidence type="ECO:0000313" key="2">
    <source>
        <dbReference type="EMBL" id="MEM0541435.1"/>
    </source>
</evidence>
<reference evidence="2 3" key="1">
    <citation type="submission" date="2024-03" db="EMBL/GenBank/DDBJ databases">
        <title>Two novel species of the genus Flavobacterium exhibiting potentially degradation of complex polysaccharides.</title>
        <authorList>
            <person name="Lian X."/>
        </authorList>
    </citation>
    <scope>NUCLEOTIDE SEQUENCE [LARGE SCALE GENOMIC DNA]</scope>
    <source>
        <strain evidence="3">j3</strain>
    </source>
</reference>
<evidence type="ECO:0008006" key="4">
    <source>
        <dbReference type="Google" id="ProtNLM"/>
    </source>
</evidence>
<gene>
    <name evidence="2" type="ORF">WFZ85_02300</name>
</gene>
<evidence type="ECO:0000313" key="3">
    <source>
        <dbReference type="Proteomes" id="UP001460072"/>
    </source>
</evidence>
<dbReference type="RefSeq" id="WP_342694672.1">
    <property type="nucleotide sequence ID" value="NZ_JBCGDO010000002.1"/>
</dbReference>
<organism evidence="2 3">
    <name type="scientific">Flavobacterium aureirubrum</name>
    <dbReference type="NCBI Taxonomy" id="3133147"/>
    <lineage>
        <taxon>Bacteria</taxon>
        <taxon>Pseudomonadati</taxon>
        <taxon>Bacteroidota</taxon>
        <taxon>Flavobacteriia</taxon>
        <taxon>Flavobacteriales</taxon>
        <taxon>Flavobacteriaceae</taxon>
        <taxon>Flavobacterium</taxon>
    </lineage>
</organism>
<comment type="caution">
    <text evidence="2">The sequence shown here is derived from an EMBL/GenBank/DDBJ whole genome shotgun (WGS) entry which is preliminary data.</text>
</comment>
<proteinExistence type="predicted"/>
<keyword evidence="1" id="KW-0732">Signal</keyword>
<protein>
    <recommendedName>
        <fullName evidence="4">GOLD domain-containing protein</fullName>
    </recommendedName>
</protein>
<keyword evidence="3" id="KW-1185">Reference proteome</keyword>
<dbReference type="Proteomes" id="UP001460072">
    <property type="component" value="Unassembled WGS sequence"/>
</dbReference>
<evidence type="ECO:0000256" key="1">
    <source>
        <dbReference type="SAM" id="SignalP"/>
    </source>
</evidence>
<accession>A0ABU9N1E1</accession>
<sequence length="136" mass="15594">MKKTITLLALFFLFNSCSVDSGPNYLYEVLPIESVDIPAEFTLGEIYPITVRYNRPTTCHYFNGLYYDKHLNIRTIAVGSAVEQRDNCQDLNADAAADEYTFNFEVTSNGSYLFKFWQGKDDQGNDIFLEYEVPVN</sequence>
<feature type="chain" id="PRO_5045963356" description="GOLD domain-containing protein" evidence="1">
    <location>
        <begin position="22"/>
        <end position="136"/>
    </location>
</feature>
<feature type="signal peptide" evidence="1">
    <location>
        <begin position="1"/>
        <end position="21"/>
    </location>
</feature>